<keyword evidence="2" id="KW-1185">Reference proteome</keyword>
<evidence type="ECO:0000313" key="2">
    <source>
        <dbReference type="Proteomes" id="UP001305746"/>
    </source>
</evidence>
<reference evidence="1 2" key="1">
    <citation type="submission" date="2023-12" db="EMBL/GenBank/DDBJ databases">
        <title>Marinobacter qingdaonensis sp. nov., isolated from the intertidal sediment of Qingdao, PR China.</title>
        <authorList>
            <person name="Li Y."/>
        </authorList>
    </citation>
    <scope>NUCLEOTIDE SEQUENCE [LARGE SCALE GENOMIC DNA]</scope>
    <source>
        <strain evidence="1 2">ASW11-75</strain>
    </source>
</reference>
<accession>A0ABU5NU26</accession>
<proteinExistence type="predicted"/>
<protein>
    <submittedName>
        <fullName evidence="1">Uncharacterized protein</fullName>
    </submittedName>
</protein>
<dbReference type="RefSeq" id="WP_322853836.1">
    <property type="nucleotide sequence ID" value="NZ_JAYDCJ010000001.1"/>
</dbReference>
<sequence length="61" mass="6872">MADQNSSRDTRDFIGNHASRIIEGCYSDIIEALLVDCEELILLNTGVITSRFWGKARTQRA</sequence>
<dbReference type="EMBL" id="JAYDCJ010000001">
    <property type="protein sequence ID" value="MEA1079310.1"/>
    <property type="molecule type" value="Genomic_DNA"/>
</dbReference>
<evidence type="ECO:0000313" key="1">
    <source>
        <dbReference type="EMBL" id="MEA1079310.1"/>
    </source>
</evidence>
<dbReference type="Proteomes" id="UP001305746">
    <property type="component" value="Unassembled WGS sequence"/>
</dbReference>
<organism evidence="1 2">
    <name type="scientific">Marinobacter qingdaonensis</name>
    <dbReference type="NCBI Taxonomy" id="3108486"/>
    <lineage>
        <taxon>Bacteria</taxon>
        <taxon>Pseudomonadati</taxon>
        <taxon>Pseudomonadota</taxon>
        <taxon>Gammaproteobacteria</taxon>
        <taxon>Pseudomonadales</taxon>
        <taxon>Marinobacteraceae</taxon>
        <taxon>Marinobacter</taxon>
    </lineage>
</organism>
<name>A0ABU5NU26_9GAMM</name>
<comment type="caution">
    <text evidence="1">The sequence shown here is derived from an EMBL/GenBank/DDBJ whole genome shotgun (WGS) entry which is preliminary data.</text>
</comment>
<gene>
    <name evidence="1" type="ORF">U5822_01430</name>
</gene>